<dbReference type="Proteomes" id="UP000492820">
    <property type="component" value="Unassembled WGS sequence"/>
</dbReference>
<sequence length="94" mass="10455">MSPCLRENLAGHQSNPSEWVLEAPTTLPPRLRRAIKGNVGGRQSTGAEDYAPDNGGNYHLPPFSAFPEIPYVQDGLRTYHRFVSAKKEPDNRAH</sequence>
<evidence type="ECO:0000313" key="2">
    <source>
        <dbReference type="EMBL" id="CDS24030.1"/>
    </source>
</evidence>
<feature type="region of interest" description="Disordered" evidence="1">
    <location>
        <begin position="36"/>
        <end position="55"/>
    </location>
</feature>
<gene>
    <name evidence="2" type="ORF">EgrG_002048400</name>
</gene>
<dbReference type="WBParaSite" id="EgrG_002048400">
    <property type="protein sequence ID" value="EgrG_002048400"/>
    <property type="gene ID" value="EgrG_002048400"/>
</dbReference>
<evidence type="ECO:0000256" key="1">
    <source>
        <dbReference type="SAM" id="MobiDB-lite"/>
    </source>
</evidence>
<reference evidence="4" key="3">
    <citation type="submission" date="2020-10" db="UniProtKB">
        <authorList>
            <consortium name="WormBaseParasite"/>
        </authorList>
    </citation>
    <scope>IDENTIFICATION</scope>
</reference>
<accession>A0A068WW03</accession>
<evidence type="ECO:0000313" key="4">
    <source>
        <dbReference type="WBParaSite" id="EgrG_002048400"/>
    </source>
</evidence>
<reference evidence="2" key="2">
    <citation type="submission" date="2014-06" db="EMBL/GenBank/DDBJ databases">
        <authorList>
            <person name="Aslett M."/>
        </authorList>
    </citation>
    <scope>NUCLEOTIDE SEQUENCE</scope>
</reference>
<evidence type="ECO:0000313" key="3">
    <source>
        <dbReference type="Proteomes" id="UP000492820"/>
    </source>
</evidence>
<reference evidence="2 3" key="1">
    <citation type="journal article" date="2013" name="Nature">
        <title>The genomes of four tapeworm species reveal adaptations to parasitism.</title>
        <authorList>
            <person name="Tsai I.J."/>
            <person name="Zarowiecki M."/>
            <person name="Holroyd N."/>
            <person name="Garciarrubio A."/>
            <person name="Sanchez-Flores A."/>
            <person name="Brooks K.L."/>
            <person name="Tracey A."/>
            <person name="Bobes R.J."/>
            <person name="Fragoso G."/>
            <person name="Sciutto E."/>
            <person name="Aslett M."/>
            <person name="Beasley H."/>
            <person name="Bennett H.M."/>
            <person name="Cai J."/>
            <person name="Camicia F."/>
            <person name="Clark R."/>
            <person name="Cucher M."/>
            <person name="De Silva N."/>
            <person name="Day T.A."/>
            <person name="Deplazes P."/>
            <person name="Estrada K."/>
            <person name="Fernandez C."/>
            <person name="Holland P.W."/>
            <person name="Hou J."/>
            <person name="Hu S."/>
            <person name="Huckvale T."/>
            <person name="Hung S.S."/>
            <person name="Kamenetzky L."/>
            <person name="Keane J.A."/>
            <person name="Kiss F."/>
            <person name="Koziol U."/>
            <person name="Lambert O."/>
            <person name="Liu K."/>
            <person name="Luo X."/>
            <person name="Luo Y."/>
            <person name="Macchiaroli N."/>
            <person name="Nichol S."/>
            <person name="Paps J."/>
            <person name="Parkinson J."/>
            <person name="Pouchkina-Stantcheva N."/>
            <person name="Riddiford N."/>
            <person name="Rosenzvit M."/>
            <person name="Salinas G."/>
            <person name="Wasmuth J.D."/>
            <person name="Zamanian M."/>
            <person name="Zheng Y."/>
            <person name="Cai X."/>
            <person name="Soberon X."/>
            <person name="Olson P.D."/>
            <person name="Laclette J.P."/>
            <person name="Brehm K."/>
            <person name="Berriman M."/>
            <person name="Garciarrubio A."/>
            <person name="Bobes R.J."/>
            <person name="Fragoso G."/>
            <person name="Sanchez-Flores A."/>
            <person name="Estrada K."/>
            <person name="Cevallos M.A."/>
            <person name="Morett E."/>
            <person name="Gonzalez V."/>
            <person name="Portillo T."/>
            <person name="Ochoa-Leyva A."/>
            <person name="Jose M.V."/>
            <person name="Sciutto E."/>
            <person name="Landa A."/>
            <person name="Jimenez L."/>
            <person name="Valdes V."/>
            <person name="Carrero J.C."/>
            <person name="Larralde C."/>
            <person name="Morales-Montor J."/>
            <person name="Limon-Lason J."/>
            <person name="Soberon X."/>
            <person name="Laclette J.P."/>
        </authorList>
    </citation>
    <scope>NUCLEOTIDE SEQUENCE [LARGE SCALE GENOMIC DNA]</scope>
</reference>
<organism evidence="2">
    <name type="scientific">Echinococcus granulosus</name>
    <name type="common">Hydatid tapeworm</name>
    <dbReference type="NCBI Taxonomy" id="6210"/>
    <lineage>
        <taxon>Eukaryota</taxon>
        <taxon>Metazoa</taxon>
        <taxon>Spiralia</taxon>
        <taxon>Lophotrochozoa</taxon>
        <taxon>Platyhelminthes</taxon>
        <taxon>Cestoda</taxon>
        <taxon>Eucestoda</taxon>
        <taxon>Cyclophyllidea</taxon>
        <taxon>Taeniidae</taxon>
        <taxon>Echinococcus</taxon>
        <taxon>Echinococcus granulosus group</taxon>
    </lineage>
</organism>
<feature type="region of interest" description="Disordered" evidence="1">
    <location>
        <begin position="1"/>
        <end position="24"/>
    </location>
</feature>
<protein>
    <submittedName>
        <fullName evidence="2 4">Uncharacterized protein</fullName>
    </submittedName>
</protein>
<dbReference type="EMBL" id="LK028596">
    <property type="protein sequence ID" value="CDS24030.1"/>
    <property type="molecule type" value="Genomic_DNA"/>
</dbReference>
<dbReference type="AlphaFoldDB" id="A0A068WW03"/>
<name>A0A068WW03_ECHGR</name>
<proteinExistence type="predicted"/>